<organism evidence="10 11">
    <name type="scientific">Tritrichomonas musculus</name>
    <dbReference type="NCBI Taxonomy" id="1915356"/>
    <lineage>
        <taxon>Eukaryota</taxon>
        <taxon>Metamonada</taxon>
        <taxon>Parabasalia</taxon>
        <taxon>Tritrichomonadida</taxon>
        <taxon>Tritrichomonadidae</taxon>
        <taxon>Tritrichomonas</taxon>
    </lineage>
</organism>
<dbReference type="Gene3D" id="3.40.50.300">
    <property type="entry name" value="P-loop containing nucleotide triphosphate hydrolases"/>
    <property type="match status" value="2"/>
</dbReference>
<dbReference type="Pfam" id="PF07517">
    <property type="entry name" value="SecA_DEAD"/>
    <property type="match status" value="1"/>
</dbReference>
<proteinExistence type="predicted"/>
<accession>A0ABR2JVM7</accession>
<reference evidence="10 11" key="1">
    <citation type="submission" date="2024-04" db="EMBL/GenBank/DDBJ databases">
        <title>Tritrichomonas musculus Genome.</title>
        <authorList>
            <person name="Alves-Ferreira E."/>
            <person name="Grigg M."/>
            <person name="Lorenzi H."/>
            <person name="Galac M."/>
        </authorList>
    </citation>
    <scope>NUCLEOTIDE SEQUENCE [LARGE SCALE GENOMIC DNA]</scope>
    <source>
        <strain evidence="10 11">EAF2021</strain>
    </source>
</reference>
<evidence type="ECO:0000256" key="5">
    <source>
        <dbReference type="ARBA" id="ARBA00022967"/>
    </source>
</evidence>
<evidence type="ECO:0000256" key="7">
    <source>
        <dbReference type="ARBA" id="ARBA00023136"/>
    </source>
</evidence>
<dbReference type="InterPro" id="IPR014018">
    <property type="entry name" value="SecA_motor_DEAD"/>
</dbReference>
<sequence length="1563" mass="183244">MPILDPSLAYYLCTKFQQYTPKKIGNFLTHYLKISMKNYDRSFQSFNNLIQTRHILRTISQSFVNDNLNITIENKEIFSLKNPYKYLYDKISKNNYPDTLEGRYFVYRNIYRYNFVQLFTDFSFYSCFYFTDSPIVILAINIDLEQSVDRYSFLSEEIDVMNLEISLLETAGLTVIICFLSSVENFCFDKINSLSKRHEIAEIHLFIYENQKEFFDKESRSWNNNKILEGIDLLYRDYDFHGYCYLYTHFLDNFELDLSRNEKLMNTSKFKIISLSEDFDLVFNHGKMSRERGFVHESREFDYQVKNFVFCKDGFDQPRIRIILCNVPIYNNKDPEEDSIPYDISGLNFGYIFKEDFFGCDGYRIPILYNDSKNSTGLVEKYVNFEDIHLIKADFYVQDTLYLARTDKRTLRDISGILKSSNEKFIENKGSFQKESQISLFADSKIIKNMEYVSYAFRHYMTYATLNDNFQLHTNQIFTALEACRVCLLNDKKQSKGVIYQVETGEGKSCIIILIAAVLAISKKTVHIASSNIILSNRDYFESFHFFRQLGLISSVLLHQNEIPILDGKIQEEYYPREFFDESLFKNSSNLNYSVCGINNENEITENKANIVFSTFINFESLYLRMVQMCPSYINRYFNECSLLIDEADSILIDEITNGTILSRPMKTNGNEILTYIYKKKIENKSAEKIYKKVKKKWPKCSDITIDDINYMFQEIDIVHRSDFINGRKYSIEKVSLKNENKNKNKNILNEIKRTIENITKKKRKSDLRKNSSKSKNDSDFYEIVFFDYNHKGILEPNKEFGGYIQQFIAIKEKLNNDDKYKNMIIKDVSMNYLYVSHPIFVNLYNKVVGLTGTIGNEYDKQILLDHYNLITQKIPRNKPNHRIELPLIICKDVEERNQQIVEEICGFHQKENPILVIFQDLTEIYDVYIKLQQKGIKKINVFEGKNKDLKPEFVAGLKGAISLGTNVCGRGTDIKSPQLPLHVIISYYTSNSRVIYQAFGRTARNGKDGTVRIICLRDQYFKPQEIFEERNVKNVLDDFQFKNKMQLDFIEEFRRTRNWIFSDNIKAPRISSIYIKKMREARININRISACNFEFPICMSVQTFLDIQSQKIFSLFNCPNCKYTWMLFQRYLQEMLLEAWSLFIDQTDRKFQKERNNISYQKFFEKEFKSFMRIIDVYLPNSRQMIPTDFEMVPTFMNIYELVLDSYENEIMNSFPDKLEKCFHASGTEHFCSYSIGFKPYSLIAESGARINTLDDPDQELNYIEDPELKYMKQQPKGYRSIMISITEAIDGVFNAICHKINEVIGCYTGLKFFLRRTLGGCEFGVCFDFQMTNVKKEIIKNENCIVDKDPLLLFTINVKSQVPVMAGILIIGLVYIAKVAKTISEWITTCGAKLSVDLLKSTVKFVLEQLATRMLDEQIEKFCFSIDMFLVKILKKQIQKLGAYQPEMAVLFELLLTIAIENNFEESVDSINGLFDDKSAFKFNSQFGSDFIQSHLPVKHFLKIGLLLMLCFGSFMLNFHHQKTALLYDTDAVALKFDQDQNIESALTTNSRFVSQETFDD</sequence>
<dbReference type="EMBL" id="JAPFFF010000009">
    <property type="protein sequence ID" value="KAK8882878.1"/>
    <property type="molecule type" value="Genomic_DNA"/>
</dbReference>
<dbReference type="InterPro" id="IPR027417">
    <property type="entry name" value="P-loop_NTPase"/>
</dbReference>
<keyword evidence="3" id="KW-0067">ATP-binding</keyword>
<gene>
    <name evidence="10" type="ORF">M9Y10_045522</name>
</gene>
<keyword evidence="1" id="KW-0813">Transport</keyword>
<evidence type="ECO:0000256" key="3">
    <source>
        <dbReference type="ARBA" id="ARBA00022840"/>
    </source>
</evidence>
<dbReference type="InterPro" id="IPR011115">
    <property type="entry name" value="SecA_DEAD"/>
</dbReference>
<dbReference type="PANTHER" id="PTHR30612:SF0">
    <property type="entry name" value="CHLOROPLAST PROTEIN-TRANSPORTING ATPASE"/>
    <property type="match status" value="1"/>
</dbReference>
<evidence type="ECO:0000313" key="11">
    <source>
        <dbReference type="Proteomes" id="UP001470230"/>
    </source>
</evidence>
<dbReference type="InterPro" id="IPR044722">
    <property type="entry name" value="SecA_SF2_C"/>
</dbReference>
<keyword evidence="7" id="KW-0472">Membrane</keyword>
<protein>
    <recommendedName>
        <fullName evidence="9">SecA family profile domain-containing protein</fullName>
    </recommendedName>
</protein>
<evidence type="ECO:0000256" key="4">
    <source>
        <dbReference type="ARBA" id="ARBA00022927"/>
    </source>
</evidence>
<dbReference type="Pfam" id="PF21090">
    <property type="entry name" value="P-loop_SecA"/>
    <property type="match status" value="1"/>
</dbReference>
<dbReference type="InterPro" id="IPR000185">
    <property type="entry name" value="SecA"/>
</dbReference>
<dbReference type="Proteomes" id="UP001470230">
    <property type="component" value="Unassembled WGS sequence"/>
</dbReference>
<keyword evidence="6" id="KW-0811">Translocation</keyword>
<dbReference type="PROSITE" id="PS51196">
    <property type="entry name" value="SECA_MOTOR_DEAD"/>
    <property type="match status" value="1"/>
</dbReference>
<feature type="domain" description="SecA family profile" evidence="9">
    <location>
        <begin position="376"/>
        <end position="1049"/>
    </location>
</feature>
<name>A0ABR2JVM7_9EUKA</name>
<evidence type="ECO:0000259" key="9">
    <source>
        <dbReference type="PROSITE" id="PS51196"/>
    </source>
</evidence>
<feature type="coiled-coil region" evidence="8">
    <location>
        <begin position="738"/>
        <end position="765"/>
    </location>
</feature>
<dbReference type="PANTHER" id="PTHR30612">
    <property type="entry name" value="SECA INNER MEMBRANE COMPONENT OF SEC PROTEIN SECRETION SYSTEM"/>
    <property type="match status" value="1"/>
</dbReference>
<evidence type="ECO:0000256" key="1">
    <source>
        <dbReference type="ARBA" id="ARBA00022448"/>
    </source>
</evidence>
<keyword evidence="4" id="KW-0653">Protein transport</keyword>
<comment type="caution">
    <text evidence="10">The sequence shown here is derived from an EMBL/GenBank/DDBJ whole genome shotgun (WGS) entry which is preliminary data.</text>
</comment>
<evidence type="ECO:0000256" key="2">
    <source>
        <dbReference type="ARBA" id="ARBA00022741"/>
    </source>
</evidence>
<evidence type="ECO:0000256" key="6">
    <source>
        <dbReference type="ARBA" id="ARBA00023010"/>
    </source>
</evidence>
<keyword evidence="5" id="KW-1278">Translocase</keyword>
<keyword evidence="11" id="KW-1185">Reference proteome</keyword>
<evidence type="ECO:0000256" key="8">
    <source>
        <dbReference type="SAM" id="Coils"/>
    </source>
</evidence>
<keyword evidence="2" id="KW-0547">Nucleotide-binding</keyword>
<keyword evidence="8" id="KW-0175">Coiled coil</keyword>
<dbReference type="SUPFAM" id="SSF52540">
    <property type="entry name" value="P-loop containing nucleoside triphosphate hydrolases"/>
    <property type="match status" value="1"/>
</dbReference>
<evidence type="ECO:0000313" key="10">
    <source>
        <dbReference type="EMBL" id="KAK8882878.1"/>
    </source>
</evidence>